<dbReference type="PANTHER" id="PTHR18866:SF33">
    <property type="entry name" value="METHYLCROTONOYL-COA CARBOXYLASE SUBUNIT ALPHA, MITOCHONDRIAL-RELATED"/>
    <property type="match status" value="1"/>
</dbReference>
<dbReference type="InterPro" id="IPR011761">
    <property type="entry name" value="ATP-grasp"/>
</dbReference>
<keyword evidence="3 6" id="KW-0547">Nucleotide-binding</keyword>
<dbReference type="SUPFAM" id="SSF52440">
    <property type="entry name" value="PreATP-grasp domain"/>
    <property type="match status" value="1"/>
</dbReference>
<proteinExistence type="predicted"/>
<dbReference type="SUPFAM" id="SSF56059">
    <property type="entry name" value="Glutathione synthetase ATP-binding domain-like"/>
    <property type="match status" value="1"/>
</dbReference>
<dbReference type="CDD" id="cd06850">
    <property type="entry name" value="biotinyl_domain"/>
    <property type="match status" value="1"/>
</dbReference>
<keyword evidence="11" id="KW-1185">Reference proteome</keyword>
<dbReference type="EMBL" id="JBHTCM010000007">
    <property type="protein sequence ID" value="MFC7332910.1"/>
    <property type="molecule type" value="Genomic_DNA"/>
</dbReference>
<evidence type="ECO:0000256" key="6">
    <source>
        <dbReference type="PROSITE-ProRule" id="PRU00409"/>
    </source>
</evidence>
<evidence type="ECO:0000313" key="11">
    <source>
        <dbReference type="Proteomes" id="UP001596456"/>
    </source>
</evidence>
<dbReference type="Gene3D" id="2.40.50.100">
    <property type="match status" value="1"/>
</dbReference>
<dbReference type="Gene3D" id="3.30.470.20">
    <property type="entry name" value="ATP-grasp fold, B domain"/>
    <property type="match status" value="1"/>
</dbReference>
<dbReference type="PROSITE" id="PS50968">
    <property type="entry name" value="BIOTINYL_LIPOYL"/>
    <property type="match status" value="1"/>
</dbReference>
<comment type="cofactor">
    <cofactor evidence="1">
        <name>biotin</name>
        <dbReference type="ChEBI" id="CHEBI:57586"/>
    </cofactor>
</comment>
<keyword evidence="4 6" id="KW-0067">ATP-binding</keyword>
<dbReference type="PROSITE" id="PS50975">
    <property type="entry name" value="ATP_GRASP"/>
    <property type="match status" value="1"/>
</dbReference>
<protein>
    <submittedName>
        <fullName evidence="10">Acetyl/propionyl/methylcrotonyl-CoA carboxylase subunit alpha</fullName>
    </submittedName>
</protein>
<evidence type="ECO:0000256" key="2">
    <source>
        <dbReference type="ARBA" id="ARBA00022598"/>
    </source>
</evidence>
<dbReference type="PANTHER" id="PTHR18866">
    <property type="entry name" value="CARBOXYLASE:PYRUVATE/ACETYL-COA/PROPIONYL-COA CARBOXYLASE"/>
    <property type="match status" value="1"/>
</dbReference>
<dbReference type="RefSeq" id="WP_377357657.1">
    <property type="nucleotide sequence ID" value="NZ_JBHTCM010000007.1"/>
</dbReference>
<organism evidence="10 11">
    <name type="scientific">Rhodocista pekingensis</name>
    <dbReference type="NCBI Taxonomy" id="201185"/>
    <lineage>
        <taxon>Bacteria</taxon>
        <taxon>Pseudomonadati</taxon>
        <taxon>Pseudomonadota</taxon>
        <taxon>Alphaproteobacteria</taxon>
        <taxon>Rhodospirillales</taxon>
        <taxon>Azospirillaceae</taxon>
        <taxon>Rhodocista</taxon>
    </lineage>
</organism>
<dbReference type="Pfam" id="PF02785">
    <property type="entry name" value="Biotin_carb_C"/>
    <property type="match status" value="1"/>
</dbReference>
<dbReference type="InterPro" id="IPR016185">
    <property type="entry name" value="PreATP-grasp_dom_sf"/>
</dbReference>
<keyword evidence="2" id="KW-0436">Ligase</keyword>
<dbReference type="InterPro" id="IPR050856">
    <property type="entry name" value="Biotin_carboxylase_complex"/>
</dbReference>
<dbReference type="InterPro" id="IPR000089">
    <property type="entry name" value="Biotin_lipoyl"/>
</dbReference>
<gene>
    <name evidence="10" type="ORF">ACFQPS_07020</name>
</gene>
<evidence type="ECO:0000259" key="8">
    <source>
        <dbReference type="PROSITE" id="PS50975"/>
    </source>
</evidence>
<evidence type="ECO:0000256" key="5">
    <source>
        <dbReference type="ARBA" id="ARBA00023267"/>
    </source>
</evidence>
<reference evidence="11" key="1">
    <citation type="journal article" date="2019" name="Int. J. Syst. Evol. Microbiol.">
        <title>The Global Catalogue of Microorganisms (GCM) 10K type strain sequencing project: providing services to taxonomists for standard genome sequencing and annotation.</title>
        <authorList>
            <consortium name="The Broad Institute Genomics Platform"/>
            <consortium name="The Broad Institute Genome Sequencing Center for Infectious Disease"/>
            <person name="Wu L."/>
            <person name="Ma J."/>
        </authorList>
    </citation>
    <scope>NUCLEOTIDE SEQUENCE [LARGE SCALE GENOMIC DNA]</scope>
    <source>
        <strain evidence="11">CGMCC 1.16275</strain>
    </source>
</reference>
<evidence type="ECO:0000256" key="1">
    <source>
        <dbReference type="ARBA" id="ARBA00001953"/>
    </source>
</evidence>
<evidence type="ECO:0000259" key="9">
    <source>
        <dbReference type="PROSITE" id="PS50979"/>
    </source>
</evidence>
<dbReference type="InterPro" id="IPR011764">
    <property type="entry name" value="Biotin_carboxylation_dom"/>
</dbReference>
<evidence type="ECO:0000256" key="4">
    <source>
        <dbReference type="ARBA" id="ARBA00022840"/>
    </source>
</evidence>
<sequence length="644" mass="68363">MTRFTRLLIANRGEIACRVIATARRLGYETVAVHSAADADARHVRLADLAVEIGPAPVGQSYLSIPRLIDAARRTGADAVHPGYGFLSENADFAQACRDAGLVFVGPSPEAIRAMGSKRLAKERVAAAGVPVLPGYSGAAQDEETLLREAERVGLPLMVKASAGGGGRGLRLVTDAADLPGQIARARAEAQSSFGDGELILERALIEPRHVEIQVFGDRFGTLVHLGERDCSVQRRHQKVVEEAPSPAVTPEIRAAMGEAAVKAARAVDYVGAGTVEFLLDRDGGFYFMEMNTRLQVEHPVTEMVTGFDLVEWQLRVAAGEPLPTTQDRIGLNGHAIEVRLYAEDPYHGFLPQTGTVRSWRPPADEGVRVDHGIAVGGEVTSFYDPMLAKLIAHGRDREEARRRLLRALDRTVLHGVTTNRSFLRQILAHPDFAEGRATTGMLAGMALAPPQPAPAARALAAVMLADADGPEPWHSHGGAVFRLRLAWPGGEELVEIVPGGDGMSVSLGDSVHAVRVLGMADGVASVVLDGIRRAIPATRDGQCLLLDLDGATFAFEEAPLTKTAGRGAGAGGDRVTAPMPGTVVEVAVEPGQAVAKGQKLLVLEAMKMQLELKAPADGTVEEVRARPGEQVAARSLLVKLALA</sequence>
<comment type="caution">
    <text evidence="10">The sequence shown here is derived from an EMBL/GenBank/DDBJ whole genome shotgun (WGS) entry which is preliminary data.</text>
</comment>
<dbReference type="Proteomes" id="UP001596456">
    <property type="component" value="Unassembled WGS sequence"/>
</dbReference>
<dbReference type="InterPro" id="IPR005479">
    <property type="entry name" value="CPAse_ATP-bd"/>
</dbReference>
<evidence type="ECO:0000313" key="10">
    <source>
        <dbReference type="EMBL" id="MFC7332910.1"/>
    </source>
</evidence>
<evidence type="ECO:0000256" key="3">
    <source>
        <dbReference type="ARBA" id="ARBA00022741"/>
    </source>
</evidence>
<dbReference type="Pfam" id="PF02786">
    <property type="entry name" value="CPSase_L_D2"/>
    <property type="match status" value="1"/>
</dbReference>
<accession>A0ABW2KVB4</accession>
<feature type="domain" description="ATP-grasp" evidence="8">
    <location>
        <begin position="122"/>
        <end position="319"/>
    </location>
</feature>
<dbReference type="InterPro" id="IPR011054">
    <property type="entry name" value="Rudment_hybrid_motif"/>
</dbReference>
<dbReference type="SUPFAM" id="SSF51230">
    <property type="entry name" value="Single hybrid motif"/>
    <property type="match status" value="1"/>
</dbReference>
<dbReference type="InterPro" id="IPR005481">
    <property type="entry name" value="BC-like_N"/>
</dbReference>
<feature type="domain" description="Biotin carboxylation" evidence="9">
    <location>
        <begin position="3"/>
        <end position="448"/>
    </location>
</feature>
<dbReference type="InterPro" id="IPR011053">
    <property type="entry name" value="Single_hybrid_motif"/>
</dbReference>
<dbReference type="SMART" id="SM00878">
    <property type="entry name" value="Biotin_carb_C"/>
    <property type="match status" value="1"/>
</dbReference>
<dbReference type="PROSITE" id="PS50979">
    <property type="entry name" value="BC"/>
    <property type="match status" value="1"/>
</dbReference>
<dbReference type="SUPFAM" id="SSF51246">
    <property type="entry name" value="Rudiment single hybrid motif"/>
    <property type="match status" value="1"/>
</dbReference>
<dbReference type="PROSITE" id="PS00188">
    <property type="entry name" value="BIOTIN"/>
    <property type="match status" value="1"/>
</dbReference>
<keyword evidence="5" id="KW-0092">Biotin</keyword>
<dbReference type="Pfam" id="PF00364">
    <property type="entry name" value="Biotin_lipoyl"/>
    <property type="match status" value="1"/>
</dbReference>
<dbReference type="Pfam" id="PF00289">
    <property type="entry name" value="Biotin_carb_N"/>
    <property type="match status" value="1"/>
</dbReference>
<dbReference type="NCBIfam" id="NF006367">
    <property type="entry name" value="PRK08591.1"/>
    <property type="match status" value="1"/>
</dbReference>
<feature type="domain" description="Lipoyl-binding" evidence="7">
    <location>
        <begin position="564"/>
        <end position="642"/>
    </location>
</feature>
<dbReference type="PROSITE" id="PS00867">
    <property type="entry name" value="CPSASE_2"/>
    <property type="match status" value="1"/>
</dbReference>
<name>A0ABW2KVB4_9PROT</name>
<dbReference type="InterPro" id="IPR001882">
    <property type="entry name" value="Biotin_BS"/>
</dbReference>
<dbReference type="InterPro" id="IPR005482">
    <property type="entry name" value="Biotin_COase_C"/>
</dbReference>
<evidence type="ECO:0000259" key="7">
    <source>
        <dbReference type="PROSITE" id="PS50968"/>
    </source>
</evidence>